<dbReference type="GO" id="GO:0030838">
    <property type="term" value="P:positive regulation of actin filament polymerization"/>
    <property type="evidence" value="ECO:0007669"/>
    <property type="project" value="TreeGrafter"/>
</dbReference>
<feature type="domain" description="IMD" evidence="5">
    <location>
        <begin position="1"/>
        <end position="116"/>
    </location>
</feature>
<keyword evidence="1 2" id="KW-0728">SH3 domain</keyword>
<feature type="compositionally biased region" description="Pro residues" evidence="3">
    <location>
        <begin position="705"/>
        <end position="715"/>
    </location>
</feature>
<protein>
    <submittedName>
        <fullName evidence="7">Brain-specific angiogenesis inhibitor 1-associated protein 2-like protein 2</fullName>
    </submittedName>
</protein>
<dbReference type="InterPro" id="IPR027267">
    <property type="entry name" value="AH/BAR_dom_sf"/>
</dbReference>
<evidence type="ECO:0000259" key="4">
    <source>
        <dbReference type="PROSITE" id="PS50002"/>
    </source>
</evidence>
<dbReference type="GO" id="GO:0005829">
    <property type="term" value="C:cytosol"/>
    <property type="evidence" value="ECO:0007669"/>
    <property type="project" value="TreeGrafter"/>
</dbReference>
<dbReference type="InterPro" id="IPR013606">
    <property type="entry name" value="I-BAR_dom"/>
</dbReference>
<dbReference type="InterPro" id="IPR036028">
    <property type="entry name" value="SH3-like_dom_sf"/>
</dbReference>
<dbReference type="Pfam" id="PF08397">
    <property type="entry name" value="IMD"/>
    <property type="match status" value="2"/>
</dbReference>
<dbReference type="SUPFAM" id="SSF50044">
    <property type="entry name" value="SH3-domain"/>
    <property type="match status" value="1"/>
</dbReference>
<dbReference type="Gene3D" id="1.20.1270.60">
    <property type="entry name" value="Arfaptin homology (AH) domain/BAR domain"/>
    <property type="match status" value="2"/>
</dbReference>
<proteinExistence type="predicted"/>
<dbReference type="PROSITE" id="PS50002">
    <property type="entry name" value="SH3"/>
    <property type="match status" value="1"/>
</dbReference>
<evidence type="ECO:0000256" key="2">
    <source>
        <dbReference type="PROSITE-ProRule" id="PRU00192"/>
    </source>
</evidence>
<accession>A0A1S3HQW5</accession>
<feature type="compositionally biased region" description="Basic and acidic residues" evidence="3">
    <location>
        <begin position="783"/>
        <end position="792"/>
    </location>
</feature>
<dbReference type="GO" id="GO:0051017">
    <property type="term" value="P:actin filament bundle assembly"/>
    <property type="evidence" value="ECO:0007669"/>
    <property type="project" value="TreeGrafter"/>
</dbReference>
<dbReference type="SUPFAM" id="SSF103657">
    <property type="entry name" value="BAR/IMD domain-like"/>
    <property type="match status" value="2"/>
</dbReference>
<dbReference type="STRING" id="7574.A0A1S3HQW5"/>
<feature type="region of interest" description="Disordered" evidence="3">
    <location>
        <begin position="566"/>
        <end position="635"/>
    </location>
</feature>
<dbReference type="KEGG" id="lak:106157344"/>
<dbReference type="Proteomes" id="UP000085678">
    <property type="component" value="Unplaced"/>
</dbReference>
<dbReference type="RefSeq" id="XP_013388427.1">
    <property type="nucleotide sequence ID" value="XM_013532973.1"/>
</dbReference>
<evidence type="ECO:0000256" key="1">
    <source>
        <dbReference type="ARBA" id="ARBA00022443"/>
    </source>
</evidence>
<feature type="domain" description="SH3" evidence="4">
    <location>
        <begin position="394"/>
        <end position="455"/>
    </location>
</feature>
<dbReference type="GeneID" id="106157344"/>
<dbReference type="InterPro" id="IPR001452">
    <property type="entry name" value="SH3_domain"/>
</dbReference>
<feature type="region of interest" description="Disordered" evidence="3">
    <location>
        <begin position="647"/>
        <end position="850"/>
    </location>
</feature>
<dbReference type="InParanoid" id="A0A1S3HQW5"/>
<dbReference type="GO" id="GO:0005654">
    <property type="term" value="C:nucleoplasm"/>
    <property type="evidence" value="ECO:0007669"/>
    <property type="project" value="TreeGrafter"/>
</dbReference>
<feature type="compositionally biased region" description="Low complexity" evidence="3">
    <location>
        <begin position="589"/>
        <end position="607"/>
    </location>
</feature>
<evidence type="ECO:0000256" key="3">
    <source>
        <dbReference type="SAM" id="MobiDB-lite"/>
    </source>
</evidence>
<gene>
    <name evidence="7" type="primary">LOC106157344</name>
</gene>
<name>A0A1S3HQW5_LINAN</name>
<feature type="region of interest" description="Disordered" evidence="3">
    <location>
        <begin position="472"/>
        <end position="543"/>
    </location>
</feature>
<dbReference type="GO" id="GO:0051764">
    <property type="term" value="P:actin crosslink formation"/>
    <property type="evidence" value="ECO:0007669"/>
    <property type="project" value="TreeGrafter"/>
</dbReference>
<feature type="region of interest" description="Disordered" evidence="3">
    <location>
        <begin position="320"/>
        <end position="374"/>
    </location>
</feature>
<dbReference type="PANTHER" id="PTHR14206:SF7">
    <property type="entry name" value="INSULIN RECEPTOR SUBSTRATE 53 KDA, ISOFORM A"/>
    <property type="match status" value="1"/>
</dbReference>
<dbReference type="GO" id="GO:0007009">
    <property type="term" value="P:plasma membrane organization"/>
    <property type="evidence" value="ECO:0007669"/>
    <property type="project" value="InterPro"/>
</dbReference>
<dbReference type="Gene3D" id="2.30.30.40">
    <property type="entry name" value="SH3 Domains"/>
    <property type="match status" value="1"/>
</dbReference>
<dbReference type="Pfam" id="PF14604">
    <property type="entry name" value="SH3_9"/>
    <property type="match status" value="1"/>
</dbReference>
<dbReference type="PANTHER" id="PTHR14206">
    <property type="entry name" value="BRAIN-SPECIFIC ANGIOGENESIS INHIBITOR 1-ASSOCIATED PROTEIN 2"/>
    <property type="match status" value="1"/>
</dbReference>
<evidence type="ECO:0000313" key="7">
    <source>
        <dbReference type="RefSeq" id="XP_013388427.1"/>
    </source>
</evidence>
<feature type="compositionally biased region" description="Pro residues" evidence="3">
    <location>
        <begin position="516"/>
        <end position="533"/>
    </location>
</feature>
<evidence type="ECO:0000313" key="6">
    <source>
        <dbReference type="Proteomes" id="UP000085678"/>
    </source>
</evidence>
<dbReference type="SMART" id="SM00326">
    <property type="entry name" value="SH3"/>
    <property type="match status" value="1"/>
</dbReference>
<dbReference type="AlphaFoldDB" id="A0A1S3HQW5"/>
<dbReference type="PROSITE" id="PS51338">
    <property type="entry name" value="IMD"/>
    <property type="match status" value="1"/>
</dbReference>
<evidence type="ECO:0000259" key="5">
    <source>
        <dbReference type="PROSITE" id="PS51338"/>
    </source>
</evidence>
<organism evidence="6 7">
    <name type="scientific">Lingula anatina</name>
    <name type="common">Brachiopod</name>
    <name type="synonym">Lingula unguis</name>
    <dbReference type="NCBI Taxonomy" id="7574"/>
    <lineage>
        <taxon>Eukaryota</taxon>
        <taxon>Metazoa</taxon>
        <taxon>Spiralia</taxon>
        <taxon>Lophotrochozoa</taxon>
        <taxon>Brachiopoda</taxon>
        <taxon>Linguliformea</taxon>
        <taxon>Lingulata</taxon>
        <taxon>Lingulida</taxon>
        <taxon>Linguloidea</taxon>
        <taxon>Lingulidae</taxon>
        <taxon>Lingula</taxon>
    </lineage>
</organism>
<dbReference type="OrthoDB" id="3800937at2759"/>
<reference evidence="7" key="1">
    <citation type="submission" date="2025-08" db="UniProtKB">
        <authorList>
            <consortium name="RefSeq"/>
        </authorList>
    </citation>
    <scope>IDENTIFICATION</scope>
    <source>
        <tissue evidence="7">Gonads</tissue>
    </source>
</reference>
<sequence length="850" mass="93931">MLESIELSRRTEAIYKNLLENYHPSVRQLITAGRAYQKALHGVSQTAKAYFDAITKVAQGANNQIGAVGDIGTALAEIANTHREIQKDVEENIKTFHTELLIPLESKIDGDNKVLQVIEDKDNFFNAKVQTSLHSIYFLCEPGPWEGTALAEIANTHREIQKDVEENIKTFHTELLIPLESKIDGDNKVLQAEQKKYGQAHKMVMQPHEKACINLKKCQKKSRGKGIADPRENQYKHAVQETSIKLENFRSSGFKQALLEERKRYCLILDRISTVMKRFSSHHNQSHDLLSHRLPEWENACKNPGTLPPPVEAMTRLGRQDSYGNTYDMRDDMSSYSGEDMGRRRKGTDANSTGSHENRMPNGRPTSSVEFTGQYHGGAMTLPREMSLPPSGGSGLSCVRALFTHVAEQDSQLSFTEGDIVVLIGEENKGWHYGENTRTDRRGWFPVSFTEKVNRAPNRSKTMMQRVRSMGDLLADESDGSDSGVSPDPRSRTMPKPYEDGYIGKSMMESDQSPSTPQPLPPPLPDIPPPAHPPQLEGGYAVPHMGTKTYSVVPLGQQGGYYRHRAHHQNHGNDYDRDANISYSGGPMHNSRPSNNYHSNSSHSNTNTGLKAYHQHQHSGSYYGDGTPSIQPVNSRHSYYDHHLHHPKQENRSAVSVNGTHDDGGYGPSVSGGSSGVGGGNDSYNNDTAQFHAKSTPDISQLTPGGPPPPPPPPIADNHKQPLPPPPPSSLHPNGQPGHPQRPGGYSPASHDPNGYSRHSPYHSQHQGASPGRPRYYNNPHMSQDRQSDRSSSRGSSAMEDPYGRAGHHNSPPAADYSDEDSQKNNPFANVKLKKTATNDRSAPLVPGAR</sequence>
<dbReference type="InterPro" id="IPR027681">
    <property type="entry name" value="IRSp53/IRTKS/Pinkbar"/>
</dbReference>
<keyword evidence="6" id="KW-1185">Reference proteome</keyword>
<dbReference type="CDD" id="cd11779">
    <property type="entry name" value="SH3_Irsp53_BAIAP2L"/>
    <property type="match status" value="1"/>
</dbReference>